<organism evidence="2">
    <name type="scientific">Spironucleus salmonicida</name>
    <dbReference type="NCBI Taxonomy" id="348837"/>
    <lineage>
        <taxon>Eukaryota</taxon>
        <taxon>Metamonada</taxon>
        <taxon>Diplomonadida</taxon>
        <taxon>Hexamitidae</taxon>
        <taxon>Hexamitinae</taxon>
        <taxon>Spironucleus</taxon>
    </lineage>
</organism>
<gene>
    <name evidence="2" type="ORF">SS50377_10795</name>
    <name evidence="3" type="ORF">SS50377_27213</name>
</gene>
<dbReference type="Gene3D" id="3.40.30.10">
    <property type="entry name" value="Glutaredoxin"/>
    <property type="match status" value="1"/>
</dbReference>
<dbReference type="VEuPathDB" id="GiardiaDB:SS50377_27213"/>
<dbReference type="AlphaFoldDB" id="V6LYZ0"/>
<reference evidence="3" key="2">
    <citation type="submission" date="2020-12" db="EMBL/GenBank/DDBJ databases">
        <title>New Spironucleus salmonicida genome in near-complete chromosomes.</title>
        <authorList>
            <person name="Xu F."/>
            <person name="Kurt Z."/>
            <person name="Jimenez-Gonzalez A."/>
            <person name="Astvaldsson A."/>
            <person name="Andersson J.O."/>
            <person name="Svard S.G."/>
        </authorList>
    </citation>
    <scope>NUCLEOTIDE SEQUENCE</scope>
    <source>
        <strain evidence="3">ATCC 50377</strain>
    </source>
</reference>
<sequence length="129" mass="14958">MLLLLSELSIRGYKNTSYEVDSDHISMINSFQKSRILIFHGPWCSDCQKRLPELISFVDSMTDQHHVQSVRLDHSKKDKNGLSDKYKISKIPTVLVIGNGKRCRITEQYNLSWEADINKCLKSVWTDEL</sequence>
<evidence type="ECO:0000259" key="1">
    <source>
        <dbReference type="Pfam" id="PF00085"/>
    </source>
</evidence>
<dbReference type="EMBL" id="AUWU02000007">
    <property type="protein sequence ID" value="KAH0570920.1"/>
    <property type="molecule type" value="Genomic_DNA"/>
</dbReference>
<evidence type="ECO:0000313" key="3">
    <source>
        <dbReference type="EMBL" id="KAH0570920.1"/>
    </source>
</evidence>
<accession>V6LYZ0</accession>
<evidence type="ECO:0000313" key="4">
    <source>
        <dbReference type="Proteomes" id="UP000018208"/>
    </source>
</evidence>
<dbReference type="Pfam" id="PF00085">
    <property type="entry name" value="Thioredoxin"/>
    <property type="match status" value="1"/>
</dbReference>
<name>V6LYZ0_9EUKA</name>
<dbReference type="Proteomes" id="UP000018208">
    <property type="component" value="Unassembled WGS sequence"/>
</dbReference>
<dbReference type="InterPro" id="IPR036249">
    <property type="entry name" value="Thioredoxin-like_sf"/>
</dbReference>
<dbReference type="InterPro" id="IPR013766">
    <property type="entry name" value="Thioredoxin_domain"/>
</dbReference>
<reference evidence="2 3" key="1">
    <citation type="journal article" date="2014" name="PLoS Genet.">
        <title>The Genome of Spironucleus salmonicida Highlights a Fish Pathogen Adapted to Fluctuating Environments.</title>
        <authorList>
            <person name="Xu F."/>
            <person name="Jerlstrom-Hultqvist J."/>
            <person name="Einarsson E."/>
            <person name="Astvaldsson A."/>
            <person name="Svard S.G."/>
            <person name="Andersson J.O."/>
        </authorList>
    </citation>
    <scope>NUCLEOTIDE SEQUENCE</scope>
    <source>
        <strain evidence="3">ATCC 50377</strain>
    </source>
</reference>
<keyword evidence="4" id="KW-1185">Reference proteome</keyword>
<proteinExistence type="predicted"/>
<protein>
    <submittedName>
        <fullName evidence="2">Thioredoxin domain-containing protein</fullName>
    </submittedName>
</protein>
<dbReference type="SUPFAM" id="SSF52833">
    <property type="entry name" value="Thioredoxin-like"/>
    <property type="match status" value="1"/>
</dbReference>
<dbReference type="EMBL" id="KI545970">
    <property type="protein sequence ID" value="EST48951.1"/>
    <property type="molecule type" value="Genomic_DNA"/>
</dbReference>
<evidence type="ECO:0000313" key="2">
    <source>
        <dbReference type="EMBL" id="EST48951.1"/>
    </source>
</evidence>
<dbReference type="OrthoDB" id="19690at2759"/>
<feature type="domain" description="Thioredoxin" evidence="1">
    <location>
        <begin position="21"/>
        <end position="105"/>
    </location>
</feature>